<reference evidence="1" key="1">
    <citation type="submission" date="2021-02" db="EMBL/GenBank/DDBJ databases">
        <authorList>
            <person name="Nowell W R."/>
        </authorList>
    </citation>
    <scope>NUCLEOTIDE SEQUENCE</scope>
</reference>
<dbReference type="EMBL" id="CAJOBH010007692">
    <property type="protein sequence ID" value="CAF4091686.1"/>
    <property type="molecule type" value="Genomic_DNA"/>
</dbReference>
<organism evidence="1 5">
    <name type="scientific">Rotaria magnacalcarata</name>
    <dbReference type="NCBI Taxonomy" id="392030"/>
    <lineage>
        <taxon>Eukaryota</taxon>
        <taxon>Metazoa</taxon>
        <taxon>Spiralia</taxon>
        <taxon>Gnathifera</taxon>
        <taxon>Rotifera</taxon>
        <taxon>Eurotatoria</taxon>
        <taxon>Bdelloidea</taxon>
        <taxon>Philodinida</taxon>
        <taxon>Philodinidae</taxon>
        <taxon>Rotaria</taxon>
    </lineage>
</organism>
<evidence type="ECO:0000313" key="5">
    <source>
        <dbReference type="Proteomes" id="UP000663856"/>
    </source>
</evidence>
<comment type="caution">
    <text evidence="1">The sequence shown here is derived from an EMBL/GenBank/DDBJ whole genome shotgun (WGS) entry which is preliminary data.</text>
</comment>
<dbReference type="EMBL" id="CAJOBF010008780">
    <property type="protein sequence ID" value="CAF4262419.1"/>
    <property type="molecule type" value="Genomic_DNA"/>
</dbReference>
<dbReference type="Proteomes" id="UP000681967">
    <property type="component" value="Unassembled WGS sequence"/>
</dbReference>
<protein>
    <submittedName>
        <fullName evidence="1">Uncharacterized protein</fullName>
    </submittedName>
</protein>
<evidence type="ECO:0000313" key="1">
    <source>
        <dbReference type="EMBL" id="CAF2038434.1"/>
    </source>
</evidence>
<evidence type="ECO:0000313" key="4">
    <source>
        <dbReference type="EMBL" id="CAF4262419.1"/>
    </source>
</evidence>
<name>A0A816NQT3_9BILA</name>
<dbReference type="Proteomes" id="UP000663842">
    <property type="component" value="Unassembled WGS sequence"/>
</dbReference>
<evidence type="ECO:0000313" key="3">
    <source>
        <dbReference type="EMBL" id="CAF4091686.1"/>
    </source>
</evidence>
<proteinExistence type="predicted"/>
<dbReference type="EMBL" id="CAJNRE010011328">
    <property type="protein sequence ID" value="CAF2100590.1"/>
    <property type="molecule type" value="Genomic_DNA"/>
</dbReference>
<dbReference type="AlphaFoldDB" id="A0A816NQT3"/>
<dbReference type="Proteomes" id="UP000663856">
    <property type="component" value="Unassembled WGS sequence"/>
</dbReference>
<dbReference type="EMBL" id="CAJNRF010002440">
    <property type="protein sequence ID" value="CAF2038434.1"/>
    <property type="molecule type" value="Genomic_DNA"/>
</dbReference>
<dbReference type="Proteomes" id="UP000663824">
    <property type="component" value="Unassembled WGS sequence"/>
</dbReference>
<accession>A0A816NQT3</accession>
<gene>
    <name evidence="3" type="ORF">BYL167_LOCUS18636</name>
    <name evidence="2" type="ORF">MBJ925_LOCUS22199</name>
    <name evidence="4" type="ORF">UXM345_LOCUS31347</name>
    <name evidence="1" type="ORF">WKI299_LOCUS7934</name>
</gene>
<sequence length="95" mass="10902">MYRIQAVCLGHKKRITVDYQSVDQLKSVIVAEFDKYLVKDKVKKIPVEFILTYKDEATGNEKLLKDMNAIVNNKTSTIFPLSVKRVRINPAETNS</sequence>
<evidence type="ECO:0000313" key="2">
    <source>
        <dbReference type="EMBL" id="CAF2100590.1"/>
    </source>
</evidence>